<sequence length="187" mass="19915">MSPVSSLSTRTTTRFAGLLACALLVGTTLTACGGDDDDPSSTPSLDPTQTISSTPTKADIPKKVRPGDISTKTTTSVAPVPKGGPKRIANFPVPRGYNIKGPKPQTQSWQFDVITDEPDDVLAFYRKALADDGYRVRTDVNEMVGVEKVHYDIEFTGPAKGYVVADPTAGSVFVLVESLPQMEPPTS</sequence>
<evidence type="ECO:0000256" key="1">
    <source>
        <dbReference type="SAM" id="MobiDB-lite"/>
    </source>
</evidence>
<dbReference type="Proteomes" id="UP000649179">
    <property type="component" value="Unassembled WGS sequence"/>
</dbReference>
<reference evidence="3" key="2">
    <citation type="submission" date="2020-09" db="EMBL/GenBank/DDBJ databases">
        <authorList>
            <person name="Sun Q."/>
            <person name="Zhou Y."/>
        </authorList>
    </citation>
    <scope>NUCLEOTIDE SEQUENCE</scope>
    <source>
        <strain evidence="3">CGMCC 1.16067</strain>
    </source>
</reference>
<evidence type="ECO:0000313" key="3">
    <source>
        <dbReference type="EMBL" id="GGF54772.1"/>
    </source>
</evidence>
<accession>A0A917BS80</accession>
<dbReference type="AlphaFoldDB" id="A0A917BS80"/>
<evidence type="ECO:0008006" key="5">
    <source>
        <dbReference type="Google" id="ProtNLM"/>
    </source>
</evidence>
<reference evidence="3" key="1">
    <citation type="journal article" date="2014" name="Int. J. Syst. Evol. Microbiol.">
        <title>Complete genome sequence of Corynebacterium casei LMG S-19264T (=DSM 44701T), isolated from a smear-ripened cheese.</title>
        <authorList>
            <consortium name="US DOE Joint Genome Institute (JGI-PGF)"/>
            <person name="Walter F."/>
            <person name="Albersmeier A."/>
            <person name="Kalinowski J."/>
            <person name="Ruckert C."/>
        </authorList>
    </citation>
    <scope>NUCLEOTIDE SEQUENCE</scope>
    <source>
        <strain evidence="3">CGMCC 1.16067</strain>
    </source>
</reference>
<organism evidence="3 4">
    <name type="scientific">Marmoricola endophyticus</name>
    <dbReference type="NCBI Taxonomy" id="2040280"/>
    <lineage>
        <taxon>Bacteria</taxon>
        <taxon>Bacillati</taxon>
        <taxon>Actinomycetota</taxon>
        <taxon>Actinomycetes</taxon>
        <taxon>Propionibacteriales</taxon>
        <taxon>Nocardioidaceae</taxon>
        <taxon>Marmoricola</taxon>
    </lineage>
</organism>
<protein>
    <recommendedName>
        <fullName evidence="5">VOC domain-containing protein</fullName>
    </recommendedName>
</protein>
<comment type="caution">
    <text evidence="3">The sequence shown here is derived from an EMBL/GenBank/DDBJ whole genome shotgun (WGS) entry which is preliminary data.</text>
</comment>
<feature type="region of interest" description="Disordered" evidence="1">
    <location>
        <begin position="32"/>
        <end position="104"/>
    </location>
</feature>
<evidence type="ECO:0000256" key="2">
    <source>
        <dbReference type="SAM" id="SignalP"/>
    </source>
</evidence>
<dbReference type="EMBL" id="BMKQ01000001">
    <property type="protein sequence ID" value="GGF54772.1"/>
    <property type="molecule type" value="Genomic_DNA"/>
</dbReference>
<keyword evidence="4" id="KW-1185">Reference proteome</keyword>
<feature type="chain" id="PRO_5038679464" description="VOC domain-containing protein" evidence="2">
    <location>
        <begin position="34"/>
        <end position="187"/>
    </location>
</feature>
<keyword evidence="2" id="KW-0732">Signal</keyword>
<evidence type="ECO:0000313" key="4">
    <source>
        <dbReference type="Proteomes" id="UP000649179"/>
    </source>
</evidence>
<name>A0A917BS80_9ACTN</name>
<feature type="compositionally biased region" description="Low complexity" evidence="1">
    <location>
        <begin position="40"/>
        <end position="50"/>
    </location>
</feature>
<proteinExistence type="predicted"/>
<gene>
    <name evidence="3" type="ORF">GCM10011519_30860</name>
</gene>
<feature type="signal peptide" evidence="2">
    <location>
        <begin position="1"/>
        <end position="33"/>
    </location>
</feature>